<evidence type="ECO:0000256" key="1">
    <source>
        <dbReference type="SAM" id="MobiDB-lite"/>
    </source>
</evidence>
<dbReference type="Pfam" id="PF01345">
    <property type="entry name" value="DUF11"/>
    <property type="match status" value="1"/>
</dbReference>
<feature type="region of interest" description="Disordered" evidence="1">
    <location>
        <begin position="263"/>
        <end position="286"/>
    </location>
</feature>
<feature type="region of interest" description="Disordered" evidence="1">
    <location>
        <begin position="86"/>
        <end position="105"/>
    </location>
</feature>
<name>A0ABZ1XCG9_9ACTN</name>
<dbReference type="Proteomes" id="UP001432060">
    <property type="component" value="Chromosome"/>
</dbReference>
<feature type="region of interest" description="Disordered" evidence="1">
    <location>
        <begin position="126"/>
        <end position="159"/>
    </location>
</feature>
<keyword evidence="4" id="KW-1185">Reference proteome</keyword>
<evidence type="ECO:0000313" key="3">
    <source>
        <dbReference type="EMBL" id="WUT81032.1"/>
    </source>
</evidence>
<feature type="compositionally biased region" description="Gly residues" evidence="1">
    <location>
        <begin position="270"/>
        <end position="281"/>
    </location>
</feature>
<feature type="domain" description="DUF11" evidence="2">
    <location>
        <begin position="323"/>
        <end position="421"/>
    </location>
</feature>
<feature type="region of interest" description="Disordered" evidence="1">
    <location>
        <begin position="1"/>
        <end position="24"/>
    </location>
</feature>
<evidence type="ECO:0000313" key="4">
    <source>
        <dbReference type="Proteomes" id="UP001432060"/>
    </source>
</evidence>
<gene>
    <name evidence="3" type="ORF">OG515_01940</name>
</gene>
<feature type="compositionally biased region" description="Gly residues" evidence="1">
    <location>
        <begin position="90"/>
        <end position="101"/>
    </location>
</feature>
<reference evidence="3" key="1">
    <citation type="submission" date="2022-10" db="EMBL/GenBank/DDBJ databases">
        <title>The complete genomes of actinobacterial strains from the NBC collection.</title>
        <authorList>
            <person name="Joergensen T.S."/>
            <person name="Alvarez Arevalo M."/>
            <person name="Sterndorff E.B."/>
            <person name="Faurdal D."/>
            <person name="Vuksanovic O."/>
            <person name="Mourched A.-S."/>
            <person name="Charusanti P."/>
            <person name="Shaw S."/>
            <person name="Blin K."/>
            <person name="Weber T."/>
        </authorList>
    </citation>
    <scope>NUCLEOTIDE SEQUENCE</scope>
    <source>
        <strain evidence="3">NBC_00668</strain>
    </source>
</reference>
<dbReference type="EMBL" id="CP109019">
    <property type="protein sequence ID" value="WUT81032.1"/>
    <property type="molecule type" value="Genomic_DNA"/>
</dbReference>
<evidence type="ECO:0000259" key="2">
    <source>
        <dbReference type="Pfam" id="PF01345"/>
    </source>
</evidence>
<dbReference type="RefSeq" id="WP_329395078.1">
    <property type="nucleotide sequence ID" value="NZ_CP109019.1"/>
</dbReference>
<feature type="region of interest" description="Disordered" evidence="1">
    <location>
        <begin position="182"/>
        <end position="203"/>
    </location>
</feature>
<proteinExistence type="predicted"/>
<sequence length="433" mass="39792">MSHRPLRASESRSSTARPRRGGLTGRLTTLFLPGTMAFALAGAGLVAFAPPALASTTATFSYTGGAQSFTVPANVYSISVDAFGAQGQDGPEGGSTGGPGGEAQAQLTVTPGQVLQINVGGSGGYGGSGAAGTGREPATDGGAGGGASDVRQGGNGLNERMLVAGGGGGGGNWIGSAVSGAGGSGGGASGTAGGNGSDGAEGGGAGTASGGGAGGLGANGAPAAAGGAPGLGGTGGAGASGAGGGGGGGGWFGGGGGGGIMSSPSATVGSAGGGGGSGHGPAGTVFHTGVRSGDGLVSITYAPAAADIDVRVTARPQLGILVPYLRYTLTANNTGPDTVTSATITVSLPRGTSATGLSAGCTTSAGTVTCTYEAIANGAGAAKSFDVPLHLLSLGRVSVTATRTASTPTDPNAANDSATANCTVISILLATCS</sequence>
<protein>
    <submittedName>
        <fullName evidence="3">DUF11 domain-containing protein</fullName>
    </submittedName>
</protein>
<accession>A0ABZ1XCG9</accession>
<dbReference type="InterPro" id="IPR001434">
    <property type="entry name" value="OmcB-like_DUF11"/>
</dbReference>
<organism evidence="3 4">
    <name type="scientific">Streptomyces melanogenes</name>
    <dbReference type="NCBI Taxonomy" id="67326"/>
    <lineage>
        <taxon>Bacteria</taxon>
        <taxon>Bacillati</taxon>
        <taxon>Actinomycetota</taxon>
        <taxon>Actinomycetes</taxon>
        <taxon>Kitasatosporales</taxon>
        <taxon>Streptomycetaceae</taxon>
        <taxon>Streptomyces</taxon>
    </lineage>
</organism>